<protein>
    <submittedName>
        <fullName evidence="1">Uncharacterized protein</fullName>
    </submittedName>
</protein>
<evidence type="ECO:0000313" key="2">
    <source>
        <dbReference type="Proteomes" id="UP001500851"/>
    </source>
</evidence>
<dbReference type="EMBL" id="BAAAOB010000005">
    <property type="protein sequence ID" value="GAA1799505.1"/>
    <property type="molecule type" value="Genomic_DNA"/>
</dbReference>
<proteinExistence type="predicted"/>
<reference evidence="1 2" key="1">
    <citation type="journal article" date="2019" name="Int. J. Syst. Evol. Microbiol.">
        <title>The Global Catalogue of Microorganisms (GCM) 10K type strain sequencing project: providing services to taxonomists for standard genome sequencing and annotation.</title>
        <authorList>
            <consortium name="The Broad Institute Genomics Platform"/>
            <consortium name="The Broad Institute Genome Sequencing Center for Infectious Disease"/>
            <person name="Wu L."/>
            <person name="Ma J."/>
        </authorList>
    </citation>
    <scope>NUCLEOTIDE SEQUENCE [LARGE SCALE GENOMIC DNA]</scope>
    <source>
        <strain evidence="1 2">JCM 14736</strain>
    </source>
</reference>
<name>A0ABN2LUN2_9MICO</name>
<comment type="caution">
    <text evidence="1">The sequence shown here is derived from an EMBL/GenBank/DDBJ whole genome shotgun (WGS) entry which is preliminary data.</text>
</comment>
<dbReference type="RefSeq" id="WP_344033498.1">
    <property type="nucleotide sequence ID" value="NZ_BAAAOB010000005.1"/>
</dbReference>
<organism evidence="1 2">
    <name type="scientific">Leucobacter iarius</name>
    <dbReference type="NCBI Taxonomy" id="333963"/>
    <lineage>
        <taxon>Bacteria</taxon>
        <taxon>Bacillati</taxon>
        <taxon>Actinomycetota</taxon>
        <taxon>Actinomycetes</taxon>
        <taxon>Micrococcales</taxon>
        <taxon>Microbacteriaceae</taxon>
        <taxon>Leucobacter</taxon>
    </lineage>
</organism>
<dbReference type="Proteomes" id="UP001500851">
    <property type="component" value="Unassembled WGS sequence"/>
</dbReference>
<sequence>MLSALLVLSGVVGWRLFAPLPGDSFAELDRTDRTMLEQLAAEYAATASAPEQVWTTEWRFEEQPLALLRTGGDQSAFWDYAVLVNMSDVMDTGGLPRISVPGHPELKDVVLSKRFGVTDPMNYIPGAFNWMEVDGRSVMALRYNDDLLRGRAASIVGGFQEVAIHEEFHGSAQKSWTYREGEAPYIEDYPLEDAQLDLLRQELAAFDAADGVTDPARLRQIGADIVSIRSERERRWPQLKPQSSLEKMEGTATYVERAAAKLRGAAVPRVDMTDALDTLRKSGALEGLERDVFYDTGARLGMMLDWVAPNWKADITSGSTTPFDVLKEATGVRTPPTSEELSEIAARLRD</sequence>
<gene>
    <name evidence="1" type="ORF">GCM10009768_30650</name>
</gene>
<evidence type="ECO:0000313" key="1">
    <source>
        <dbReference type="EMBL" id="GAA1799505.1"/>
    </source>
</evidence>
<keyword evidence="2" id="KW-1185">Reference proteome</keyword>
<accession>A0ABN2LUN2</accession>